<evidence type="ECO:0000259" key="1">
    <source>
        <dbReference type="Pfam" id="PF10551"/>
    </source>
</evidence>
<feature type="domain" description="MULE transposase" evidence="1">
    <location>
        <begin position="4"/>
        <end position="60"/>
    </location>
</feature>
<keyword evidence="3" id="KW-1185">Reference proteome</keyword>
<dbReference type="OrthoDB" id="2194573at2759"/>
<dbReference type="EMBL" id="MCOG01000084">
    <property type="protein sequence ID" value="ORY54516.1"/>
    <property type="molecule type" value="Genomic_DNA"/>
</dbReference>
<evidence type="ECO:0000313" key="2">
    <source>
        <dbReference type="EMBL" id="ORY54516.1"/>
    </source>
</evidence>
<comment type="caution">
    <text evidence="2">The sequence shown here is derived from an EMBL/GenBank/DDBJ whole genome shotgun (WGS) entry which is preliminary data.</text>
</comment>
<accession>A0A1Y2D5Z7</accession>
<proteinExistence type="predicted"/>
<name>A0A1Y2D5Z7_9FUNG</name>
<protein>
    <recommendedName>
        <fullName evidence="1">MULE transposase domain-containing protein</fullName>
    </recommendedName>
</protein>
<dbReference type="Pfam" id="PF10551">
    <property type="entry name" value="MULE"/>
    <property type="match status" value="1"/>
</dbReference>
<dbReference type="Proteomes" id="UP000193920">
    <property type="component" value="Unassembled WGS sequence"/>
</dbReference>
<organism evidence="2 3">
    <name type="scientific">Neocallimastix californiae</name>
    <dbReference type="NCBI Taxonomy" id="1754190"/>
    <lineage>
        <taxon>Eukaryota</taxon>
        <taxon>Fungi</taxon>
        <taxon>Fungi incertae sedis</taxon>
        <taxon>Chytridiomycota</taxon>
        <taxon>Chytridiomycota incertae sedis</taxon>
        <taxon>Neocallimastigomycetes</taxon>
        <taxon>Neocallimastigales</taxon>
        <taxon>Neocallimastigaceae</taxon>
        <taxon>Neocallimastix</taxon>
    </lineage>
</organism>
<evidence type="ECO:0000313" key="3">
    <source>
        <dbReference type="Proteomes" id="UP000193920"/>
    </source>
</evidence>
<dbReference type="AlphaFoldDB" id="A0A1Y2D5Z7"/>
<sequence>MKITKRAYEVLFEETKKNAEKNDNIIIPPKNFHCDFEKGISNAAKKVFPDINIKYCSCHYKRALEIKKKINYVVKEVENNTDLYIHYKFISNFLFINPEYINDIYNKIKKYFEITYLKDYEIKR</sequence>
<dbReference type="InterPro" id="IPR018289">
    <property type="entry name" value="MULE_transposase_dom"/>
</dbReference>
<reference evidence="2 3" key="1">
    <citation type="submission" date="2016-08" db="EMBL/GenBank/DDBJ databases">
        <title>A Parts List for Fungal Cellulosomes Revealed by Comparative Genomics.</title>
        <authorList>
            <consortium name="DOE Joint Genome Institute"/>
            <person name="Haitjema C.H."/>
            <person name="Gilmore S.P."/>
            <person name="Henske J.K."/>
            <person name="Solomon K.V."/>
            <person name="De Groot R."/>
            <person name="Kuo A."/>
            <person name="Mondo S.J."/>
            <person name="Salamov A.A."/>
            <person name="Labutti K."/>
            <person name="Zhao Z."/>
            <person name="Chiniquy J."/>
            <person name="Barry K."/>
            <person name="Brewer H.M."/>
            <person name="Purvine S.O."/>
            <person name="Wright A.T."/>
            <person name="Boxma B."/>
            <person name="Van Alen T."/>
            <person name="Hackstein J.H."/>
            <person name="Baker S.E."/>
            <person name="Grigoriev I.V."/>
            <person name="O'Malley M.A."/>
        </authorList>
    </citation>
    <scope>NUCLEOTIDE SEQUENCE [LARGE SCALE GENOMIC DNA]</scope>
    <source>
        <strain evidence="2 3">G1</strain>
    </source>
</reference>
<gene>
    <name evidence="2" type="ORF">LY90DRAFT_507539</name>
</gene>